<dbReference type="OrthoDB" id="1413366at2"/>
<dbReference type="NCBIfam" id="TIGR04183">
    <property type="entry name" value="Por_Secre_tail"/>
    <property type="match status" value="1"/>
</dbReference>
<comment type="caution">
    <text evidence="3">The sequence shown here is derived from an EMBL/GenBank/DDBJ whole genome shotgun (WGS) entry which is preliminary data.</text>
</comment>
<dbReference type="RefSeq" id="WP_111843796.1">
    <property type="nucleotide sequence ID" value="NZ_UEGI01000003.1"/>
</dbReference>
<organism evidence="3 4">
    <name type="scientific">Aequorivita antarctica</name>
    <dbReference type="NCBI Taxonomy" id="153266"/>
    <lineage>
        <taxon>Bacteria</taxon>
        <taxon>Pseudomonadati</taxon>
        <taxon>Bacteroidota</taxon>
        <taxon>Flavobacteriia</taxon>
        <taxon>Flavobacteriales</taxon>
        <taxon>Flavobacteriaceae</taxon>
        <taxon>Aequorivita</taxon>
    </lineage>
</organism>
<evidence type="ECO:0000313" key="3">
    <source>
        <dbReference type="EMBL" id="TXD74363.1"/>
    </source>
</evidence>
<dbReference type="Pfam" id="PF18962">
    <property type="entry name" value="Por_Secre_tail"/>
    <property type="match status" value="1"/>
</dbReference>
<dbReference type="EMBL" id="VORT01000002">
    <property type="protein sequence ID" value="TXD74363.1"/>
    <property type="molecule type" value="Genomic_DNA"/>
</dbReference>
<evidence type="ECO:0000256" key="1">
    <source>
        <dbReference type="ARBA" id="ARBA00022729"/>
    </source>
</evidence>
<evidence type="ECO:0000313" key="4">
    <source>
        <dbReference type="Proteomes" id="UP000321497"/>
    </source>
</evidence>
<name>A0A5C6Z4J0_9FLAO</name>
<dbReference type="AlphaFoldDB" id="A0A5C6Z4J0"/>
<keyword evidence="1" id="KW-0732">Signal</keyword>
<protein>
    <submittedName>
        <fullName evidence="3">T9SS type A sorting domain-containing protein</fullName>
    </submittedName>
</protein>
<feature type="domain" description="Secretion system C-terminal sorting" evidence="2">
    <location>
        <begin position="236"/>
        <end position="287"/>
    </location>
</feature>
<sequence>MKKIVLFTCFIFFGISVFSQSYKPLLDNLNEWHFTTCYFGCLTDVYFTDGDTIVDGKNYKILDGYHYISRTFLLREDVANKKVYLNVVSQGFNEEFLLYDFSLSQGDIFNMQNPISPFPHDGGPFLLDSIVERPLVDGNEYKHFYFSPAPGNTISTENAVWVEGVGSLSIINAPGGHPDINEAGHLSCFFKNTEPFYANLDSISDCIPLVLETKKHNLEEVIASKQANNNNCVLSNTQEVKGVTIFDLAGKKLETITNNGNTSITIDFSNYQNGLYILMATGFGNTKKSFKIIK</sequence>
<keyword evidence="4" id="KW-1185">Reference proteome</keyword>
<evidence type="ECO:0000259" key="2">
    <source>
        <dbReference type="Pfam" id="PF18962"/>
    </source>
</evidence>
<proteinExistence type="predicted"/>
<accession>A0A5C6Z4J0</accession>
<dbReference type="Proteomes" id="UP000321497">
    <property type="component" value="Unassembled WGS sequence"/>
</dbReference>
<reference evidence="3 4" key="1">
    <citation type="submission" date="2019-08" db="EMBL/GenBank/DDBJ databases">
        <title>Genome of Aequorivita antarctica SW49 (type strain).</title>
        <authorList>
            <person name="Bowman J.P."/>
        </authorList>
    </citation>
    <scope>NUCLEOTIDE SEQUENCE [LARGE SCALE GENOMIC DNA]</scope>
    <source>
        <strain evidence="3 4">SW49</strain>
    </source>
</reference>
<gene>
    <name evidence="3" type="ORF">ESU54_03685</name>
</gene>
<dbReference type="InterPro" id="IPR026444">
    <property type="entry name" value="Secre_tail"/>
</dbReference>